<organism evidence="2 3">
    <name type="scientific">Bathycoccus prasinos</name>
    <dbReference type="NCBI Taxonomy" id="41875"/>
    <lineage>
        <taxon>Eukaryota</taxon>
        <taxon>Viridiplantae</taxon>
        <taxon>Chlorophyta</taxon>
        <taxon>Mamiellophyceae</taxon>
        <taxon>Mamiellales</taxon>
        <taxon>Bathycoccaceae</taxon>
        <taxon>Bathycoccus</taxon>
    </lineage>
</organism>
<dbReference type="Gene3D" id="2.60.120.620">
    <property type="entry name" value="q2cbj1_9rhob like domain"/>
    <property type="match status" value="1"/>
</dbReference>
<gene>
    <name evidence="2" type="ORF">Bathy08g04340</name>
</gene>
<dbReference type="Pfam" id="PF05721">
    <property type="entry name" value="PhyH"/>
    <property type="match status" value="1"/>
</dbReference>
<dbReference type="EMBL" id="FO082271">
    <property type="protein sequence ID" value="CCO17510.1"/>
    <property type="molecule type" value="Genomic_DNA"/>
</dbReference>
<evidence type="ECO:0000256" key="1">
    <source>
        <dbReference type="SAM" id="MobiDB-lite"/>
    </source>
</evidence>
<name>K8EYE3_9CHLO</name>
<dbReference type="OrthoDB" id="420046at2759"/>
<evidence type="ECO:0000313" key="2">
    <source>
        <dbReference type="EMBL" id="CCO17510.1"/>
    </source>
</evidence>
<dbReference type="KEGG" id="bpg:Bathy08g04340"/>
<dbReference type="InterPro" id="IPR051961">
    <property type="entry name" value="Fungal_Metabolite_Diox"/>
</dbReference>
<dbReference type="PANTHER" id="PTHR37563:SF2">
    <property type="entry name" value="PHYTANOYL-COA DIOXYGENASE FAMILY PROTEIN (AFU_ORTHOLOGUE AFUA_2G03330)"/>
    <property type="match status" value="1"/>
</dbReference>
<evidence type="ECO:0008006" key="4">
    <source>
        <dbReference type="Google" id="ProtNLM"/>
    </source>
</evidence>
<accession>K8EYE3</accession>
<evidence type="ECO:0000313" key="3">
    <source>
        <dbReference type="Proteomes" id="UP000198341"/>
    </source>
</evidence>
<dbReference type="Proteomes" id="UP000198341">
    <property type="component" value="Chromosome 8"/>
</dbReference>
<reference evidence="2 3" key="1">
    <citation type="submission" date="2011-10" db="EMBL/GenBank/DDBJ databases">
        <authorList>
            <person name="Genoscope - CEA"/>
        </authorList>
    </citation>
    <scope>NUCLEOTIDE SEQUENCE [LARGE SCALE GENOMIC DNA]</scope>
    <source>
        <strain evidence="2 3">RCC 1105</strain>
    </source>
</reference>
<dbReference type="SUPFAM" id="SSF51197">
    <property type="entry name" value="Clavaminate synthase-like"/>
    <property type="match status" value="1"/>
</dbReference>
<keyword evidence="3" id="KW-1185">Reference proteome</keyword>
<sequence>MDLESEGEEEDEAGQEQEREQRLQQQRRRVFVAVCFEIEEESGNNNNNKDDDDENASELEERLLDVTIQWKRRRLVVHEWRTVRDRSGARLEEEEDKLVGVGGGKEGKLYFDILLSFLGTSGDESLLLRKMWTRVVRHEKRLDVFLKDDFGGDDGRKRRSRNAMMITAKDADVLMSAPCRFPFLKDESESCDGKYSYDKRHEREKKDDLRENFRANGYLIADGGTAAKGTSSCRVSKTLVDSFRMKTHERIEVILSALRENHSHVSVGTDAFAYKEIGSRGKYRFDALFDKEKEEEDALFKFAKSDAPWVEPVKDILRNAEDIDINISIVWTEPNCSDQEWHCDGAHRGDQETYDEQTGALVKTHGPPYAVCVFMALLDLDDTVGYTEFWPTSHKNAGLLGFGAAAHALGGVQSTKNAKAGDWVVYDYRLMHRGIGNESKDTRRPILQFMYAVDGYKERKNYGQKSVFRPG</sequence>
<dbReference type="GeneID" id="19014413"/>
<dbReference type="AlphaFoldDB" id="K8EYE3"/>
<dbReference type="eggNOG" id="ENOG502S2M6">
    <property type="taxonomic scope" value="Eukaryota"/>
</dbReference>
<dbReference type="InterPro" id="IPR008775">
    <property type="entry name" value="Phytyl_CoA_dOase-like"/>
</dbReference>
<dbReference type="RefSeq" id="XP_007511389.1">
    <property type="nucleotide sequence ID" value="XM_007511327.1"/>
</dbReference>
<dbReference type="PANTHER" id="PTHR37563">
    <property type="entry name" value="PHYTANOYL-COA DIOXYGENASE FAMILY PROTEIN (AFU_ORTHOLOGUE AFUA_2G03330)"/>
    <property type="match status" value="1"/>
</dbReference>
<feature type="compositionally biased region" description="Acidic residues" evidence="1">
    <location>
        <begin position="1"/>
        <end position="15"/>
    </location>
</feature>
<proteinExistence type="predicted"/>
<feature type="region of interest" description="Disordered" evidence="1">
    <location>
        <begin position="1"/>
        <end position="24"/>
    </location>
</feature>
<protein>
    <recommendedName>
        <fullName evidence="4">Phytanoyl-CoA dioxygenase</fullName>
    </recommendedName>
</protein>